<sequence length="284" mass="30813">MNQQKVWFVTGASKGLGLALVQKLLTQGYKVAATSRTLDSLKTAVGTDNSNFLPLALDLLNETDVQRAIHLTIDHFGSLDVVVNNAGYGLVGALEELSDVEARANFDVNVFGALNIIRQALPQLRRQRSGHIFNIASIGGFNGGFPGFGIYCATKFAVHGFSEGLLHEAAPFGIHTTLVMPGYFRTNFLEGSSLLTPKQELPEYQNVRDVQLQHQQQINNNQPGDPDKAADVLIAVAGMNTPPFHLFLGSDAVSLAEQKMTAVQQEVSDNRPLMTSTNFEMAEA</sequence>
<protein>
    <submittedName>
        <fullName evidence="5">NADP-dependent 3-hydroxy acid dehydrogenase YdfG</fullName>
    </submittedName>
</protein>
<evidence type="ECO:0000259" key="4">
    <source>
        <dbReference type="SMART" id="SM00822"/>
    </source>
</evidence>
<dbReference type="PANTHER" id="PTHR43976">
    <property type="entry name" value="SHORT CHAIN DEHYDROGENASE"/>
    <property type="match status" value="1"/>
</dbReference>
<dbReference type="STRING" id="1302690.BUE76_21610"/>
<keyword evidence="2" id="KW-0560">Oxidoreductase</keyword>
<dbReference type="Gene3D" id="3.40.50.720">
    <property type="entry name" value="NAD(P)-binding Rossmann-like Domain"/>
    <property type="match status" value="1"/>
</dbReference>
<dbReference type="PRINTS" id="PR00080">
    <property type="entry name" value="SDRFAMILY"/>
</dbReference>
<dbReference type="InterPro" id="IPR036291">
    <property type="entry name" value="NAD(P)-bd_dom_sf"/>
</dbReference>
<dbReference type="InterPro" id="IPR057326">
    <property type="entry name" value="KR_dom"/>
</dbReference>
<reference evidence="5 6" key="1">
    <citation type="submission" date="2016-11" db="EMBL/GenBank/DDBJ databases">
        <authorList>
            <person name="Jaros S."/>
            <person name="Januszkiewicz K."/>
            <person name="Wedrychowicz H."/>
        </authorList>
    </citation>
    <scope>NUCLEOTIDE SEQUENCE [LARGE SCALE GENOMIC DNA]</scope>
    <source>
        <strain evidence="5 6">DSM 26897</strain>
    </source>
</reference>
<dbReference type="SMART" id="SM00822">
    <property type="entry name" value="PKS_KR"/>
    <property type="match status" value="1"/>
</dbReference>
<dbReference type="InterPro" id="IPR002347">
    <property type="entry name" value="SDR_fam"/>
</dbReference>
<dbReference type="CDD" id="cd05374">
    <property type="entry name" value="17beta-HSD-like_SDR_c"/>
    <property type="match status" value="1"/>
</dbReference>
<dbReference type="SUPFAM" id="SSF51735">
    <property type="entry name" value="NAD(P)-binding Rossmann-fold domains"/>
    <property type="match status" value="1"/>
</dbReference>
<dbReference type="GO" id="GO:0016491">
    <property type="term" value="F:oxidoreductase activity"/>
    <property type="evidence" value="ECO:0007669"/>
    <property type="project" value="UniProtKB-KW"/>
</dbReference>
<comment type="similarity">
    <text evidence="1 3">Belongs to the short-chain dehydrogenases/reductases (SDR) family.</text>
</comment>
<dbReference type="InterPro" id="IPR051911">
    <property type="entry name" value="SDR_oxidoreductase"/>
</dbReference>
<gene>
    <name evidence="5" type="ORF">SAMN05444008_105244</name>
</gene>
<evidence type="ECO:0000256" key="2">
    <source>
        <dbReference type="ARBA" id="ARBA00023002"/>
    </source>
</evidence>
<dbReference type="Pfam" id="PF00106">
    <property type="entry name" value="adh_short"/>
    <property type="match status" value="1"/>
</dbReference>
<evidence type="ECO:0000313" key="6">
    <source>
        <dbReference type="Proteomes" id="UP000184368"/>
    </source>
</evidence>
<evidence type="ECO:0000256" key="1">
    <source>
        <dbReference type="ARBA" id="ARBA00006484"/>
    </source>
</evidence>
<dbReference type="RefSeq" id="WP_073042043.1">
    <property type="nucleotide sequence ID" value="NZ_FQUO01000005.1"/>
</dbReference>
<evidence type="ECO:0000313" key="5">
    <source>
        <dbReference type="EMBL" id="SHF18134.1"/>
    </source>
</evidence>
<feature type="domain" description="Ketoreductase" evidence="4">
    <location>
        <begin position="5"/>
        <end position="187"/>
    </location>
</feature>
<dbReference type="AlphaFoldDB" id="A0A1M4ZJD5"/>
<keyword evidence="6" id="KW-1185">Reference proteome</keyword>
<evidence type="ECO:0000256" key="3">
    <source>
        <dbReference type="RuleBase" id="RU000363"/>
    </source>
</evidence>
<accession>A0A1M4ZJD5</accession>
<name>A0A1M4ZJD5_9BACT</name>
<dbReference type="Proteomes" id="UP000184368">
    <property type="component" value="Unassembled WGS sequence"/>
</dbReference>
<dbReference type="PANTHER" id="PTHR43976:SF16">
    <property type="entry name" value="SHORT-CHAIN DEHYDROGENASE_REDUCTASE FAMILY PROTEIN"/>
    <property type="match status" value="1"/>
</dbReference>
<dbReference type="OrthoDB" id="1235794at2"/>
<dbReference type="PRINTS" id="PR00081">
    <property type="entry name" value="GDHRDH"/>
</dbReference>
<dbReference type="EMBL" id="FQUO01000005">
    <property type="protein sequence ID" value="SHF18134.1"/>
    <property type="molecule type" value="Genomic_DNA"/>
</dbReference>
<proteinExistence type="inferred from homology"/>
<organism evidence="5 6">
    <name type="scientific">Cnuella takakiae</name>
    <dbReference type="NCBI Taxonomy" id="1302690"/>
    <lineage>
        <taxon>Bacteria</taxon>
        <taxon>Pseudomonadati</taxon>
        <taxon>Bacteroidota</taxon>
        <taxon>Chitinophagia</taxon>
        <taxon>Chitinophagales</taxon>
        <taxon>Chitinophagaceae</taxon>
        <taxon>Cnuella</taxon>
    </lineage>
</organism>